<feature type="transmembrane region" description="Helical" evidence="1">
    <location>
        <begin position="346"/>
        <end position="369"/>
    </location>
</feature>
<dbReference type="RefSeq" id="WP_153478725.1">
    <property type="nucleotide sequence ID" value="NZ_CP021075.1"/>
</dbReference>
<feature type="transmembrane region" description="Helical" evidence="1">
    <location>
        <begin position="79"/>
        <end position="99"/>
    </location>
</feature>
<feature type="transmembrane region" description="Helical" evidence="1">
    <location>
        <begin position="284"/>
        <end position="303"/>
    </location>
</feature>
<protein>
    <submittedName>
        <fullName evidence="3">Acyltransferase</fullName>
    </submittedName>
</protein>
<dbReference type="Proteomes" id="UP001056386">
    <property type="component" value="Chromosome 2"/>
</dbReference>
<keyword evidence="4" id="KW-1185">Reference proteome</keyword>
<keyword evidence="1" id="KW-1133">Transmembrane helix</keyword>
<feature type="transmembrane region" description="Helical" evidence="1">
    <location>
        <begin position="179"/>
        <end position="202"/>
    </location>
</feature>
<keyword evidence="3" id="KW-0808">Transferase</keyword>
<organism evidence="3 4">
    <name type="scientific">Burkholderia glumae</name>
    <name type="common">Pseudomonas glumae</name>
    <dbReference type="NCBI Taxonomy" id="337"/>
    <lineage>
        <taxon>Bacteria</taxon>
        <taxon>Pseudomonadati</taxon>
        <taxon>Pseudomonadota</taxon>
        <taxon>Betaproteobacteria</taxon>
        <taxon>Burkholderiales</taxon>
        <taxon>Burkholderiaceae</taxon>
        <taxon>Burkholderia</taxon>
    </lineage>
</organism>
<accession>A0ABY5BBC0</accession>
<feature type="transmembrane region" description="Helical" evidence="1">
    <location>
        <begin position="315"/>
        <end position="334"/>
    </location>
</feature>
<keyword evidence="3" id="KW-0012">Acyltransferase</keyword>
<feature type="transmembrane region" description="Helical" evidence="1">
    <location>
        <begin position="231"/>
        <end position="249"/>
    </location>
</feature>
<dbReference type="EMBL" id="CP099583">
    <property type="protein sequence ID" value="USS43734.1"/>
    <property type="molecule type" value="Genomic_DNA"/>
</dbReference>
<proteinExistence type="predicted"/>
<feature type="transmembrane region" description="Helical" evidence="1">
    <location>
        <begin position="119"/>
        <end position="138"/>
    </location>
</feature>
<dbReference type="InterPro" id="IPR002656">
    <property type="entry name" value="Acyl_transf_3_dom"/>
</dbReference>
<dbReference type="InterPro" id="IPR050879">
    <property type="entry name" value="Acyltransferase_3"/>
</dbReference>
<dbReference type="Pfam" id="PF01757">
    <property type="entry name" value="Acyl_transf_3"/>
    <property type="match status" value="1"/>
</dbReference>
<keyword evidence="1" id="KW-0472">Membrane</keyword>
<name>A0ABY5BBC0_BURGL</name>
<sequence>MNIYSTWHYFATVAVILLIMALPIFARVDEPANPEVARRVESLDGLRGILALSVTVHHLVTACKFHFDGVWGWLPSGFYNQLGESSVALFFMVTSYLFWRRLVLDDGRTNLPRLYVGRLFRIAPMYLFVVLCMFAIVAHRTGYTLHVSLRELAVSVARWLSLGIGGAQIPLNGDEHANLVLAGVTWTIGYEWAFYASLIALCLVARRRIHLIVAIAVILASAALTQPGLGLPGFCLLFASGMLAASLSIYGFSARGPLAAVAAIAALALAVHESPSTYGHLPQVAGLTIFFVVVASGNSLFGMLHTRAAERLGNISYSVYLGQGLAITGFYALPFVKSWAYSSSELFWLSALCCCAVLVSLASVTYCLIERPMIRIGRSVQNRIRTFAPIQSRG</sequence>
<feature type="transmembrane region" description="Helical" evidence="1">
    <location>
        <begin position="6"/>
        <end position="28"/>
    </location>
</feature>
<feature type="domain" description="Acyltransferase 3" evidence="2">
    <location>
        <begin position="41"/>
        <end position="362"/>
    </location>
</feature>
<feature type="transmembrane region" description="Helical" evidence="1">
    <location>
        <begin position="209"/>
        <end position="225"/>
    </location>
</feature>
<evidence type="ECO:0000259" key="2">
    <source>
        <dbReference type="Pfam" id="PF01757"/>
    </source>
</evidence>
<evidence type="ECO:0000313" key="3">
    <source>
        <dbReference type="EMBL" id="USS43734.1"/>
    </source>
</evidence>
<reference evidence="3" key="1">
    <citation type="submission" date="2022-06" db="EMBL/GenBank/DDBJ databases">
        <title>Draft genome sequence of Burkholderia glumae strain GR20004 isolated from rice panicle showing bacterial panicle blight.</title>
        <authorList>
            <person name="Choi S.Y."/>
            <person name="Lee Y.H."/>
        </authorList>
    </citation>
    <scope>NUCLEOTIDE SEQUENCE</scope>
    <source>
        <strain evidence="3">GR20004</strain>
    </source>
</reference>
<evidence type="ECO:0000256" key="1">
    <source>
        <dbReference type="SAM" id="Phobius"/>
    </source>
</evidence>
<evidence type="ECO:0000313" key="4">
    <source>
        <dbReference type="Proteomes" id="UP001056386"/>
    </source>
</evidence>
<gene>
    <name evidence="3" type="ORF">NFI99_04595</name>
</gene>
<dbReference type="PANTHER" id="PTHR23028">
    <property type="entry name" value="ACETYLTRANSFERASE"/>
    <property type="match status" value="1"/>
</dbReference>
<feature type="transmembrane region" description="Helical" evidence="1">
    <location>
        <begin position="256"/>
        <end position="272"/>
    </location>
</feature>
<keyword evidence="1" id="KW-0812">Transmembrane</keyword>
<dbReference type="GO" id="GO:0016746">
    <property type="term" value="F:acyltransferase activity"/>
    <property type="evidence" value="ECO:0007669"/>
    <property type="project" value="UniProtKB-KW"/>
</dbReference>